<dbReference type="Pfam" id="PF00805">
    <property type="entry name" value="Pentapeptide"/>
    <property type="match status" value="3"/>
</dbReference>
<dbReference type="InterPro" id="IPR001646">
    <property type="entry name" value="5peptide_repeat"/>
</dbReference>
<evidence type="ECO:0000313" key="6">
    <source>
        <dbReference type="Proteomes" id="UP000198741"/>
    </source>
</evidence>
<evidence type="ECO:0000256" key="4">
    <source>
        <dbReference type="SAM" id="SignalP"/>
    </source>
</evidence>
<evidence type="ECO:0000256" key="1">
    <source>
        <dbReference type="ARBA" id="ARBA00022737"/>
    </source>
</evidence>
<accession>A0A1H0JEB6</accession>
<dbReference type="Gene3D" id="2.160.20.80">
    <property type="entry name" value="E3 ubiquitin-protein ligase SopA"/>
    <property type="match status" value="1"/>
</dbReference>
<dbReference type="InterPro" id="IPR006311">
    <property type="entry name" value="TAT_signal"/>
</dbReference>
<organism evidence="5 6">
    <name type="scientific">Nakamurella panacisegetis</name>
    <dbReference type="NCBI Taxonomy" id="1090615"/>
    <lineage>
        <taxon>Bacteria</taxon>
        <taxon>Bacillati</taxon>
        <taxon>Actinomycetota</taxon>
        <taxon>Actinomycetes</taxon>
        <taxon>Nakamurellales</taxon>
        <taxon>Nakamurellaceae</taxon>
        <taxon>Nakamurella</taxon>
    </lineage>
</organism>
<keyword evidence="3" id="KW-1133">Transmembrane helix</keyword>
<feature type="signal peptide" evidence="4">
    <location>
        <begin position="1"/>
        <end position="39"/>
    </location>
</feature>
<keyword evidence="3" id="KW-0812">Transmembrane</keyword>
<dbReference type="Proteomes" id="UP000198741">
    <property type="component" value="Chromosome I"/>
</dbReference>
<dbReference type="RefSeq" id="WP_157695175.1">
    <property type="nucleotide sequence ID" value="NZ_LT629710.1"/>
</dbReference>
<name>A0A1H0JEB6_9ACTN</name>
<dbReference type="PANTHER" id="PTHR47485:SF1">
    <property type="entry name" value="THYLAKOID LUMENAL 17.4 KDA PROTEIN, CHLOROPLASTIC"/>
    <property type="match status" value="1"/>
</dbReference>
<dbReference type="AlphaFoldDB" id="A0A1H0JEB6"/>
<feature type="chain" id="PRO_5009249394" evidence="4">
    <location>
        <begin position="40"/>
        <end position="337"/>
    </location>
</feature>
<protein>
    <submittedName>
        <fullName evidence="5">Pentapeptide repeat-containing protein</fullName>
    </submittedName>
</protein>
<dbReference type="STRING" id="1090615.SAMN04515671_0884"/>
<evidence type="ECO:0000256" key="3">
    <source>
        <dbReference type="SAM" id="Phobius"/>
    </source>
</evidence>
<dbReference type="EMBL" id="LT629710">
    <property type="protein sequence ID" value="SDO41932.1"/>
    <property type="molecule type" value="Genomic_DNA"/>
</dbReference>
<keyword evidence="1" id="KW-0677">Repeat</keyword>
<dbReference type="PANTHER" id="PTHR47485">
    <property type="entry name" value="THYLAKOID LUMENAL 17.4 KDA PROTEIN, CHLOROPLASTIC"/>
    <property type="match status" value="1"/>
</dbReference>
<reference evidence="5 6" key="1">
    <citation type="submission" date="2016-10" db="EMBL/GenBank/DDBJ databases">
        <authorList>
            <person name="de Groot N.N."/>
        </authorList>
    </citation>
    <scope>NUCLEOTIDE SEQUENCE [LARGE SCALE GENOMIC DNA]</scope>
    <source>
        <strain evidence="6">P4-7,KCTC 19426,CECT 7604</strain>
    </source>
</reference>
<feature type="transmembrane region" description="Helical" evidence="3">
    <location>
        <begin position="214"/>
        <end position="236"/>
    </location>
</feature>
<keyword evidence="4" id="KW-0732">Signal</keyword>
<evidence type="ECO:0000313" key="5">
    <source>
        <dbReference type="EMBL" id="SDO41932.1"/>
    </source>
</evidence>
<dbReference type="OrthoDB" id="4188337at2"/>
<feature type="transmembrane region" description="Helical" evidence="3">
    <location>
        <begin position="248"/>
        <end position="274"/>
    </location>
</feature>
<dbReference type="SUPFAM" id="SSF141571">
    <property type="entry name" value="Pentapeptide repeat-like"/>
    <property type="match status" value="1"/>
</dbReference>
<proteinExistence type="predicted"/>
<dbReference type="PROSITE" id="PS51318">
    <property type="entry name" value="TAT"/>
    <property type="match status" value="1"/>
</dbReference>
<sequence>MKTTTLPTRVRRRSLGRAAAAISLAAVALCLLGAAPASAAPAPSTPPPGVSSGCTAGSGAQLREHHFSQSELDHHPDLRCADLQSADLTGLSLVQVDLTGADLRQARMSGANLIQATLTGARAAGADLSSAKMGQATLTSADFTGADLSYADLSQVEGAKATFVDADLSHADLTQAQLRGAHLDRANLTGATFTQATLDGVTLAGTHGGVRWDVWIAVAAVALFLIFALRLLVAVGRSGLRGAARAKVLGFGLLGRLILVLGIHVFVAGLYGIVSSATGGPSVALCTGPQCAVGVDLGMWSPFVGVGVALAGLAVCTYGRVTQLVVRPAQPVPYQPY</sequence>
<keyword evidence="6" id="KW-1185">Reference proteome</keyword>
<feature type="region of interest" description="Disordered" evidence="2">
    <location>
        <begin position="38"/>
        <end position="58"/>
    </location>
</feature>
<gene>
    <name evidence="5" type="ORF">SAMN04515671_0884</name>
</gene>
<keyword evidence="3" id="KW-0472">Membrane</keyword>
<evidence type="ECO:0000256" key="2">
    <source>
        <dbReference type="SAM" id="MobiDB-lite"/>
    </source>
</evidence>
<feature type="transmembrane region" description="Helical" evidence="3">
    <location>
        <begin position="299"/>
        <end position="318"/>
    </location>
</feature>